<proteinExistence type="predicted"/>
<sequence>MKNESLRYLSTMEYSSLEEEHFPSNCFLTAKISARLRASSFAFARIAAFEDQNESRVELCSTYPYWASVCPNKAKILAERSAFLRIAFLIRFSSSVYFPPFFENFFIMGELIDSAEARALWWPAAIAAADEPMA</sequence>
<accession>A0A2D3I565</accession>
<reference evidence="1" key="1">
    <citation type="journal article" date="2018" name="Aquaculture">
        <title>Complete genome sequence of a white spot syndrome virus associated with a disease incursion in Australia.</title>
        <authorList>
            <person name="Oakey J."/>
            <person name="Smith C.S."/>
        </authorList>
    </citation>
    <scope>NUCLEOTIDE SEQUENCE [LARGE SCALE GENOMIC DNA]</scope>
    <source>
        <strain evidence="1">WSSV-AU</strain>
    </source>
</reference>
<dbReference type="EMBL" id="MF768985">
    <property type="protein sequence ID" value="ATU83540.1"/>
    <property type="molecule type" value="Genomic_DNA"/>
</dbReference>
<evidence type="ECO:0000313" key="1">
    <source>
        <dbReference type="EMBL" id="ATU83540.1"/>
    </source>
</evidence>
<organism evidence="1">
    <name type="scientific">White spot syndrome virus</name>
    <dbReference type="NCBI Taxonomy" id="342409"/>
    <lineage>
        <taxon>Viruses</taxon>
        <taxon>Viruses incertae sedis</taxon>
        <taxon>Naldaviricetes</taxon>
        <taxon>Nimaviridae</taxon>
        <taxon>Whispovirus</taxon>
    </lineage>
</organism>
<name>A0A2D3I565_9VIRU</name>
<dbReference type="Proteomes" id="UP000267516">
    <property type="component" value="Segment"/>
</dbReference>
<protein>
    <submittedName>
        <fullName evidence="1">ORF960</fullName>
    </submittedName>
</protein>